<organism evidence="6 7">
    <name type="scientific">Nocardioides aromaticivorans</name>
    <dbReference type="NCBI Taxonomy" id="200618"/>
    <lineage>
        <taxon>Bacteria</taxon>
        <taxon>Bacillati</taxon>
        <taxon>Actinomycetota</taxon>
        <taxon>Actinomycetes</taxon>
        <taxon>Propionibacteriales</taxon>
        <taxon>Nocardioidaceae</taxon>
        <taxon>Nocardioides</taxon>
    </lineage>
</organism>
<evidence type="ECO:0000256" key="2">
    <source>
        <dbReference type="ARBA" id="ARBA00023125"/>
    </source>
</evidence>
<dbReference type="GO" id="GO:0003700">
    <property type="term" value="F:DNA-binding transcription factor activity"/>
    <property type="evidence" value="ECO:0007669"/>
    <property type="project" value="TreeGrafter"/>
</dbReference>
<comment type="caution">
    <text evidence="6">The sequence shown here is derived from an EMBL/GenBank/DDBJ whole genome shotgun (WGS) entry which is preliminary data.</text>
</comment>
<dbReference type="InterPro" id="IPR009057">
    <property type="entry name" value="Homeodomain-like_sf"/>
</dbReference>
<evidence type="ECO:0000313" key="6">
    <source>
        <dbReference type="EMBL" id="NYI45819.1"/>
    </source>
</evidence>
<evidence type="ECO:0000256" key="4">
    <source>
        <dbReference type="PROSITE-ProRule" id="PRU00335"/>
    </source>
</evidence>
<dbReference type="GO" id="GO:0000976">
    <property type="term" value="F:transcription cis-regulatory region binding"/>
    <property type="evidence" value="ECO:0007669"/>
    <property type="project" value="TreeGrafter"/>
</dbReference>
<sequence length="217" mass="22710">MTARTTPTRPGPRTDVDVRTRLLDVAERLFAANGVGADSLRAIGREAGVSSAAVPYHFATKQALVDAVVARRGEELTRHARDRLAVLLDRPEGTVGTRDVVDAVLVPLVAMIDADPDGGLAWVKVVTQLANNRDVAWADLADGGPTASELFHAAAVRALPRYESTAVQFRLGIAMFSMLGSLAGADQGKPGGKFGPAGLDPVFVEELGRFTAAGLAG</sequence>
<evidence type="ECO:0000256" key="3">
    <source>
        <dbReference type="ARBA" id="ARBA00023163"/>
    </source>
</evidence>
<dbReference type="PRINTS" id="PR00455">
    <property type="entry name" value="HTHTETR"/>
</dbReference>
<gene>
    <name evidence="6" type="ORF">BJ993_002899</name>
</gene>
<dbReference type="RefSeq" id="WP_179649520.1">
    <property type="nucleotide sequence ID" value="NZ_JACBZM010000001.1"/>
</dbReference>
<accession>A0A7Y9ZHZ3</accession>
<evidence type="ECO:0000256" key="1">
    <source>
        <dbReference type="ARBA" id="ARBA00023015"/>
    </source>
</evidence>
<keyword evidence="3" id="KW-0804">Transcription</keyword>
<dbReference type="InterPro" id="IPR050109">
    <property type="entry name" value="HTH-type_TetR-like_transc_reg"/>
</dbReference>
<keyword evidence="1" id="KW-0805">Transcription regulation</keyword>
<dbReference type="Gene3D" id="1.10.357.10">
    <property type="entry name" value="Tetracycline Repressor, domain 2"/>
    <property type="match status" value="1"/>
</dbReference>
<dbReference type="AlphaFoldDB" id="A0A7Y9ZHZ3"/>
<feature type="DNA-binding region" description="H-T-H motif" evidence="4">
    <location>
        <begin position="39"/>
        <end position="58"/>
    </location>
</feature>
<evidence type="ECO:0000259" key="5">
    <source>
        <dbReference type="PROSITE" id="PS50977"/>
    </source>
</evidence>
<name>A0A7Y9ZHZ3_9ACTN</name>
<dbReference type="InterPro" id="IPR001647">
    <property type="entry name" value="HTH_TetR"/>
</dbReference>
<protein>
    <submittedName>
        <fullName evidence="6">AcrR family transcriptional regulator</fullName>
    </submittedName>
</protein>
<dbReference type="SUPFAM" id="SSF46689">
    <property type="entry name" value="Homeodomain-like"/>
    <property type="match status" value="1"/>
</dbReference>
<keyword evidence="2 4" id="KW-0238">DNA-binding</keyword>
<dbReference type="Pfam" id="PF00440">
    <property type="entry name" value="TetR_N"/>
    <property type="match status" value="1"/>
</dbReference>
<dbReference type="PANTHER" id="PTHR30055">
    <property type="entry name" value="HTH-TYPE TRANSCRIPTIONAL REGULATOR RUTR"/>
    <property type="match status" value="1"/>
</dbReference>
<dbReference type="EMBL" id="JACBZM010000001">
    <property type="protein sequence ID" value="NYI45819.1"/>
    <property type="molecule type" value="Genomic_DNA"/>
</dbReference>
<dbReference type="PANTHER" id="PTHR30055:SF234">
    <property type="entry name" value="HTH-TYPE TRANSCRIPTIONAL REGULATOR BETI"/>
    <property type="match status" value="1"/>
</dbReference>
<reference evidence="6 7" key="1">
    <citation type="submission" date="2020-07" db="EMBL/GenBank/DDBJ databases">
        <title>Sequencing the genomes of 1000 actinobacteria strains.</title>
        <authorList>
            <person name="Klenk H.-P."/>
        </authorList>
    </citation>
    <scope>NUCLEOTIDE SEQUENCE [LARGE SCALE GENOMIC DNA]</scope>
    <source>
        <strain evidence="6 7">DSM 15131</strain>
    </source>
</reference>
<dbReference type="Proteomes" id="UP000562045">
    <property type="component" value="Unassembled WGS sequence"/>
</dbReference>
<evidence type="ECO:0000313" key="7">
    <source>
        <dbReference type="Proteomes" id="UP000562045"/>
    </source>
</evidence>
<proteinExistence type="predicted"/>
<dbReference type="PROSITE" id="PS50977">
    <property type="entry name" value="HTH_TETR_2"/>
    <property type="match status" value="1"/>
</dbReference>
<feature type="domain" description="HTH tetR-type" evidence="5">
    <location>
        <begin position="16"/>
        <end position="76"/>
    </location>
</feature>